<dbReference type="PROSITE" id="PS01244">
    <property type="entry name" value="ACONITASE_2"/>
    <property type="match status" value="1"/>
</dbReference>
<dbReference type="InterPro" id="IPR018136">
    <property type="entry name" value="Aconitase_4Fe-4S_BS"/>
</dbReference>
<feature type="domain" description="Aconitase/3-isopropylmalate dehydratase large subunit alpha/beta/alpha" evidence="14">
    <location>
        <begin position="34"/>
        <end position="484"/>
    </location>
</feature>
<dbReference type="EC" id="4.2.1.33" evidence="12"/>
<evidence type="ECO:0000256" key="7">
    <source>
        <dbReference type="ARBA" id="ARBA00022723"/>
    </source>
</evidence>
<feature type="region of interest" description="Disordered" evidence="13">
    <location>
        <begin position="445"/>
        <end position="518"/>
    </location>
</feature>
<dbReference type="HAMAP" id="MF_01026">
    <property type="entry name" value="LeuC_type1"/>
    <property type="match status" value="1"/>
</dbReference>
<comment type="pathway">
    <text evidence="3 12">Amino-acid biosynthesis; L-leucine biosynthesis; L-leucine from 3-methyl-2-oxobutanoate: step 2/4.</text>
</comment>
<dbReference type="Proteomes" id="UP000216533">
    <property type="component" value="Unassembled WGS sequence"/>
</dbReference>
<dbReference type="InterPro" id="IPR036008">
    <property type="entry name" value="Aconitase_4Fe-4S_dom"/>
</dbReference>
<dbReference type="UniPathway" id="UPA00946"/>
<dbReference type="Pfam" id="PF00330">
    <property type="entry name" value="Aconitase"/>
    <property type="match status" value="1"/>
</dbReference>
<dbReference type="PROSITE" id="PS00450">
    <property type="entry name" value="ACONITASE_1"/>
    <property type="match status" value="1"/>
</dbReference>
<comment type="catalytic activity">
    <reaction evidence="1 12">
        <text>(2R,3S)-3-isopropylmalate = (2S)-2-isopropylmalate</text>
        <dbReference type="Rhea" id="RHEA:32287"/>
        <dbReference type="ChEBI" id="CHEBI:1178"/>
        <dbReference type="ChEBI" id="CHEBI:35121"/>
        <dbReference type="EC" id="4.2.1.33"/>
    </reaction>
</comment>
<keyword evidence="6 12" id="KW-0028">Amino-acid biosynthesis</keyword>
<dbReference type="GO" id="GO:0051539">
    <property type="term" value="F:4 iron, 4 sulfur cluster binding"/>
    <property type="evidence" value="ECO:0007669"/>
    <property type="project" value="UniProtKB-KW"/>
</dbReference>
<dbReference type="NCBIfam" id="TIGR00170">
    <property type="entry name" value="leuC"/>
    <property type="match status" value="1"/>
</dbReference>
<keyword evidence="10 12" id="KW-0456">Lyase</keyword>
<keyword evidence="9 12" id="KW-0411">Iron-sulfur</keyword>
<evidence type="ECO:0000256" key="1">
    <source>
        <dbReference type="ARBA" id="ARBA00000491"/>
    </source>
</evidence>
<keyword evidence="4 12" id="KW-0432">Leucine biosynthesis</keyword>
<dbReference type="AlphaFoldDB" id="A0A255EKR2"/>
<evidence type="ECO:0000313" key="15">
    <source>
        <dbReference type="EMBL" id="OYN90042.1"/>
    </source>
</evidence>
<dbReference type="GO" id="GO:0003861">
    <property type="term" value="F:3-isopropylmalate dehydratase activity"/>
    <property type="evidence" value="ECO:0007669"/>
    <property type="project" value="UniProtKB-UniRule"/>
</dbReference>
<dbReference type="UniPathway" id="UPA00048">
    <property type="reaction ID" value="UER00071"/>
</dbReference>
<dbReference type="InterPro" id="IPR004430">
    <property type="entry name" value="3-IsopropMal_deHydase_lsu"/>
</dbReference>
<keyword evidence="7 12" id="KW-0479">Metal-binding</keyword>
<dbReference type="SUPFAM" id="SSF53732">
    <property type="entry name" value="Aconitase iron-sulfur domain"/>
    <property type="match status" value="1"/>
</dbReference>
<evidence type="ECO:0000313" key="16">
    <source>
        <dbReference type="Proteomes" id="UP000216533"/>
    </source>
</evidence>
<evidence type="ECO:0000256" key="6">
    <source>
        <dbReference type="ARBA" id="ARBA00022605"/>
    </source>
</evidence>
<dbReference type="NCBIfam" id="NF004016">
    <property type="entry name" value="PRK05478.1"/>
    <property type="match status" value="1"/>
</dbReference>
<dbReference type="PANTHER" id="PTHR43822:SF9">
    <property type="entry name" value="3-ISOPROPYLMALATE DEHYDRATASE"/>
    <property type="match status" value="1"/>
</dbReference>
<comment type="caution">
    <text evidence="15">The sequence shown here is derived from an EMBL/GenBank/DDBJ whole genome shotgun (WGS) entry which is preliminary data.</text>
</comment>
<evidence type="ECO:0000256" key="11">
    <source>
        <dbReference type="ARBA" id="ARBA00023304"/>
    </source>
</evidence>
<dbReference type="GO" id="GO:0046872">
    <property type="term" value="F:metal ion binding"/>
    <property type="evidence" value="ECO:0007669"/>
    <property type="project" value="UniProtKB-KW"/>
</dbReference>
<dbReference type="NCBIfam" id="NF009116">
    <property type="entry name" value="PRK12466.1"/>
    <property type="match status" value="1"/>
</dbReference>
<dbReference type="CDD" id="cd01583">
    <property type="entry name" value="IPMI"/>
    <property type="match status" value="1"/>
</dbReference>
<proteinExistence type="inferred from homology"/>
<evidence type="ECO:0000259" key="14">
    <source>
        <dbReference type="Pfam" id="PF00330"/>
    </source>
</evidence>
<comment type="function">
    <text evidence="2 12">Catalyzes the isomerization between 2-isopropylmalate and 3-isopropylmalate, via the formation of 2-isopropylmaleate.</text>
</comment>
<accession>A0A255EKR2</accession>
<evidence type="ECO:0000256" key="13">
    <source>
        <dbReference type="SAM" id="MobiDB-lite"/>
    </source>
</evidence>
<protein>
    <recommendedName>
        <fullName evidence="12">3-isopropylmalate dehydratase large subunit</fullName>
        <ecNumber evidence="12">4.2.1.33</ecNumber>
    </recommendedName>
    <alternativeName>
        <fullName evidence="12">Alpha-IPM isomerase</fullName>
        <shortName evidence="12">IPMI</shortName>
    </alternativeName>
    <alternativeName>
        <fullName evidence="12">Isopropylmalate isomerase</fullName>
    </alternativeName>
</protein>
<evidence type="ECO:0000256" key="3">
    <source>
        <dbReference type="ARBA" id="ARBA00004729"/>
    </source>
</evidence>
<dbReference type="EMBL" id="NMVI01000007">
    <property type="protein sequence ID" value="OYN90042.1"/>
    <property type="molecule type" value="Genomic_DNA"/>
</dbReference>
<organism evidence="15 16">
    <name type="scientific">Parenemella sanctibonifatiensis</name>
    <dbReference type="NCBI Taxonomy" id="2016505"/>
    <lineage>
        <taxon>Bacteria</taxon>
        <taxon>Bacillati</taxon>
        <taxon>Actinomycetota</taxon>
        <taxon>Actinomycetes</taxon>
        <taxon>Propionibacteriales</taxon>
        <taxon>Propionibacteriaceae</taxon>
        <taxon>Parenemella</taxon>
    </lineage>
</organism>
<comment type="cofactor">
    <cofactor evidence="12">
        <name>[4Fe-4S] cluster</name>
        <dbReference type="ChEBI" id="CHEBI:49883"/>
    </cofactor>
    <text evidence="12">Binds 1 [4Fe-4S] cluster per subunit.</text>
</comment>
<keyword evidence="11 12" id="KW-0100">Branched-chain amino acid biosynthesis</keyword>
<evidence type="ECO:0000256" key="12">
    <source>
        <dbReference type="HAMAP-Rule" id="MF_01026"/>
    </source>
</evidence>
<dbReference type="PRINTS" id="PR00415">
    <property type="entry name" value="ACONITASE"/>
</dbReference>
<dbReference type="FunFam" id="3.30.499.10:FF:000007">
    <property type="entry name" value="3-isopropylmalate dehydratase large subunit"/>
    <property type="match status" value="1"/>
</dbReference>
<evidence type="ECO:0000256" key="9">
    <source>
        <dbReference type="ARBA" id="ARBA00023014"/>
    </source>
</evidence>
<reference evidence="15 16" key="1">
    <citation type="submission" date="2017-07" db="EMBL/GenBank/DDBJ databases">
        <title>Draft whole genome sequences of clinical Proprionibacteriaceae strains.</title>
        <authorList>
            <person name="Bernier A.-M."/>
            <person name="Bernard K."/>
            <person name="Domingo M.-C."/>
        </authorList>
    </citation>
    <scope>NUCLEOTIDE SEQUENCE [LARGE SCALE GENOMIC DNA]</scope>
    <source>
        <strain evidence="15 16">NML 160184</strain>
    </source>
</reference>
<dbReference type="GO" id="GO:0009098">
    <property type="term" value="P:L-leucine biosynthetic process"/>
    <property type="evidence" value="ECO:0007669"/>
    <property type="project" value="UniProtKB-UniRule"/>
</dbReference>
<evidence type="ECO:0000256" key="4">
    <source>
        <dbReference type="ARBA" id="ARBA00022430"/>
    </source>
</evidence>
<feature type="binding site" evidence="12">
    <location>
        <position position="434"/>
    </location>
    <ligand>
        <name>[4Fe-4S] cluster</name>
        <dbReference type="ChEBI" id="CHEBI:49883"/>
    </ligand>
</feature>
<feature type="binding site" evidence="12">
    <location>
        <position position="437"/>
    </location>
    <ligand>
        <name>[4Fe-4S] cluster</name>
        <dbReference type="ChEBI" id="CHEBI:49883"/>
    </ligand>
</feature>
<dbReference type="InterPro" id="IPR050067">
    <property type="entry name" value="IPM_dehydratase_rel_enz"/>
</dbReference>
<sequence>MQVHDRSVQRIWEGIVTAPAGPNDTAQSPRTLSDKIWDDHVVRQAQGEPDLLYIDLHLVHEVTSPQAFDGLRQAGRPVRRPDRTLATEDHNIPTLNIDQPIADPVSRLQVDTLRKNAKEFGVPIHSLGDPDQGVVHIIGPQLGLTQPGATIVCGDSHTSTHGAFGALAFGIGTSEVEHVLATQTLPQSRPKTMAVNINGDLPEGVTPKDVVLALISKVGTGGGAGHIVEYRGSTIENMSMEGRMTICNMSIEWGAKAGMVAPDEKTFAYIEGRPHAPRGADWDEAVAYWKTLRTDEGARFDLEVDLDASELSPFVTWGTNPGQGVPLAGSVPHPEDFGDDSEKSAAERALTYMDLEAGTPMREIAVDTVFLGSCTNGRIEDLRLAASVLEGRTVADGVRMLVVPGSARVRIEAEAEGLHTVFLNAGAEWRGAGCSMCLGMNPDQLSPGERAASTSNRNFEGRQGKGGRTHLVSPSVAAATAVRGTLSAPSDLDPAGPAAPRQPGSPTLFPTAPAKEAS</sequence>
<dbReference type="InterPro" id="IPR015931">
    <property type="entry name" value="Acnase/IPM_dHydase_lsu_aba_1/3"/>
</dbReference>
<evidence type="ECO:0000256" key="5">
    <source>
        <dbReference type="ARBA" id="ARBA00022485"/>
    </source>
</evidence>
<feature type="binding site" evidence="12">
    <location>
        <position position="374"/>
    </location>
    <ligand>
        <name>[4Fe-4S] cluster</name>
        <dbReference type="ChEBI" id="CHEBI:49883"/>
    </ligand>
</feature>
<dbReference type="Gene3D" id="3.30.499.10">
    <property type="entry name" value="Aconitase, domain 3"/>
    <property type="match status" value="2"/>
</dbReference>
<dbReference type="InterPro" id="IPR033941">
    <property type="entry name" value="IPMI_cat"/>
</dbReference>
<evidence type="ECO:0000256" key="8">
    <source>
        <dbReference type="ARBA" id="ARBA00023004"/>
    </source>
</evidence>
<dbReference type="InterPro" id="IPR001030">
    <property type="entry name" value="Acoase/IPM_deHydtase_lsu_aba"/>
</dbReference>
<gene>
    <name evidence="12 15" type="primary">leuC</name>
    <name evidence="15" type="ORF">CGZ92_02095</name>
</gene>
<evidence type="ECO:0000256" key="2">
    <source>
        <dbReference type="ARBA" id="ARBA00002695"/>
    </source>
</evidence>
<name>A0A255EKR2_9ACTN</name>
<keyword evidence="5 12" id="KW-0004">4Fe-4S</keyword>
<comment type="similarity">
    <text evidence="12">Belongs to the aconitase/IPM isomerase family. LeuC type 1 subfamily.</text>
</comment>
<comment type="subunit">
    <text evidence="12">Heterodimer of LeuC and LeuD.</text>
</comment>
<evidence type="ECO:0000256" key="10">
    <source>
        <dbReference type="ARBA" id="ARBA00023239"/>
    </source>
</evidence>
<dbReference type="PANTHER" id="PTHR43822">
    <property type="entry name" value="HOMOACONITASE, MITOCHONDRIAL-RELATED"/>
    <property type="match status" value="1"/>
</dbReference>
<keyword evidence="8 12" id="KW-0408">Iron</keyword>